<dbReference type="Gene3D" id="1.50.10.10">
    <property type="match status" value="1"/>
</dbReference>
<proteinExistence type="predicted"/>
<dbReference type="PANTHER" id="PTHR33886">
    <property type="entry name" value="UNSATURATED RHAMNOGALACTURONAN HYDROLASE (EUROFUNG)"/>
    <property type="match status" value="1"/>
</dbReference>
<dbReference type="InterPro" id="IPR012341">
    <property type="entry name" value="6hp_glycosidase-like_sf"/>
</dbReference>
<protein>
    <submittedName>
        <fullName evidence="2">Glycosyl hydrolase family 88</fullName>
    </submittedName>
</protein>
<dbReference type="InterPro" id="IPR008928">
    <property type="entry name" value="6-hairpin_glycosidase_sf"/>
</dbReference>
<accession>A0A179SM67</accession>
<evidence type="ECO:0000313" key="3">
    <source>
        <dbReference type="Proteomes" id="UP000078534"/>
    </source>
</evidence>
<dbReference type="PANTHER" id="PTHR33886:SF8">
    <property type="entry name" value="UNSATURATED RHAMNOGALACTURONAN HYDROLASE (EUROFUNG)"/>
    <property type="match status" value="1"/>
</dbReference>
<organism evidence="2 3">
    <name type="scientific">Metabacillus litoralis</name>
    <dbReference type="NCBI Taxonomy" id="152268"/>
    <lineage>
        <taxon>Bacteria</taxon>
        <taxon>Bacillati</taxon>
        <taxon>Bacillota</taxon>
        <taxon>Bacilli</taxon>
        <taxon>Bacillales</taxon>
        <taxon>Bacillaceae</taxon>
        <taxon>Metabacillus</taxon>
    </lineage>
</organism>
<comment type="caution">
    <text evidence="2">The sequence shown here is derived from an EMBL/GenBank/DDBJ whole genome shotgun (WGS) entry which is preliminary data.</text>
</comment>
<dbReference type="InterPro" id="IPR052043">
    <property type="entry name" value="PolySaccharide_Degr_Enz"/>
</dbReference>
<dbReference type="OrthoDB" id="6381507at2"/>
<keyword evidence="1 2" id="KW-0378">Hydrolase</keyword>
<dbReference type="AlphaFoldDB" id="A0A179SM67"/>
<dbReference type="EMBL" id="LWSG01000045">
    <property type="protein sequence ID" value="OAS82561.1"/>
    <property type="molecule type" value="Genomic_DNA"/>
</dbReference>
<name>A0A179SM67_9BACI</name>
<evidence type="ECO:0000313" key="2">
    <source>
        <dbReference type="EMBL" id="OAS82561.1"/>
    </source>
</evidence>
<dbReference type="Pfam" id="PF07470">
    <property type="entry name" value="Glyco_hydro_88"/>
    <property type="match status" value="1"/>
</dbReference>
<keyword evidence="3" id="KW-1185">Reference proteome</keyword>
<gene>
    <name evidence="2" type="ORF">A6K24_13030</name>
</gene>
<dbReference type="SUPFAM" id="SSF48208">
    <property type="entry name" value="Six-hairpin glycosidases"/>
    <property type="match status" value="1"/>
</dbReference>
<dbReference type="Proteomes" id="UP000078534">
    <property type="component" value="Unassembled WGS sequence"/>
</dbReference>
<reference evidence="3" key="1">
    <citation type="submission" date="2016-04" db="EMBL/GenBank/DDBJ databases">
        <authorList>
            <person name="Lyu Z."/>
            <person name="Lyu W."/>
        </authorList>
    </citation>
    <scope>NUCLEOTIDE SEQUENCE [LARGE SCALE GENOMIC DNA]</scope>
    <source>
        <strain evidence="3">C44</strain>
    </source>
</reference>
<sequence>MKENIKVKTPLYWAEKLTDTIMKTYTPEQLPPASRWHYHQGVFLCGMMNIWTKTKNEKYYQYYKQYVDHLVDENGNFYFRRDELDSIQAGLLLFSLYKETGNEKYKIAAKKLRSLYHTLNKTSEGGFWHKDKYPYQMWLDGLYMGGPFALQYAKEFAEPELINMVIHQEELMRKHTRDTKTGLYFHGWDEKGEMQWVNHATYAAPEIWGRALGWYGLAVIDMIDLLPEGHPKRLEWIGVIQDLVAGLTKYQDEQTGLWYQVVDKGGMEGNWLESSASSLFIYTIAKAVTNKYVGPDYAEVASLGFKGLVENKIEETSDSVVIKDICIGTSIGVYDYYVNRERSENDLHGAGAFILACMEMEKLNHF</sequence>
<dbReference type="GO" id="GO:0016787">
    <property type="term" value="F:hydrolase activity"/>
    <property type="evidence" value="ECO:0007669"/>
    <property type="project" value="UniProtKB-KW"/>
</dbReference>
<evidence type="ECO:0000256" key="1">
    <source>
        <dbReference type="ARBA" id="ARBA00022801"/>
    </source>
</evidence>
<dbReference type="RefSeq" id="WP_066340129.1">
    <property type="nucleotide sequence ID" value="NZ_LWSG01000045.1"/>
</dbReference>
<dbReference type="STRING" id="152268.A6K24_13030"/>
<dbReference type="GO" id="GO:0005975">
    <property type="term" value="P:carbohydrate metabolic process"/>
    <property type="evidence" value="ECO:0007669"/>
    <property type="project" value="InterPro"/>
</dbReference>
<dbReference type="InterPro" id="IPR010905">
    <property type="entry name" value="Glyco_hydro_88"/>
</dbReference>